<keyword evidence="11 14" id="KW-0503">Monooxygenase</keyword>
<comment type="subcellular location">
    <subcellularLocation>
        <location evidence="2">Membrane</location>
    </subcellularLocation>
</comment>
<dbReference type="InterPro" id="IPR050121">
    <property type="entry name" value="Cytochrome_P450_monoxygenase"/>
</dbReference>
<dbReference type="InterPro" id="IPR036396">
    <property type="entry name" value="Cyt_P450_sf"/>
</dbReference>
<dbReference type="Pfam" id="PF00067">
    <property type="entry name" value="p450"/>
    <property type="match status" value="1"/>
</dbReference>
<evidence type="ECO:0000256" key="14">
    <source>
        <dbReference type="RuleBase" id="RU000461"/>
    </source>
</evidence>
<dbReference type="InterPro" id="IPR002403">
    <property type="entry name" value="Cyt_P450_E_grp-IV"/>
</dbReference>
<dbReference type="GO" id="GO:0020037">
    <property type="term" value="F:heme binding"/>
    <property type="evidence" value="ECO:0007669"/>
    <property type="project" value="InterPro"/>
</dbReference>
<dbReference type="SUPFAM" id="SSF48264">
    <property type="entry name" value="Cytochrome P450"/>
    <property type="match status" value="1"/>
</dbReference>
<evidence type="ECO:0000256" key="8">
    <source>
        <dbReference type="ARBA" id="ARBA00022989"/>
    </source>
</evidence>
<dbReference type="PRINTS" id="PR00465">
    <property type="entry name" value="EP450IV"/>
</dbReference>
<reference evidence="16 17" key="1">
    <citation type="journal article" date="2024" name="J Genomics">
        <title>Draft genome sequencing and assembly of Favolaschia claudopus CIRM-BRFM 2984 isolated from oak limbs.</title>
        <authorList>
            <person name="Navarro D."/>
            <person name="Drula E."/>
            <person name="Chaduli D."/>
            <person name="Cazenave R."/>
            <person name="Ahrendt S."/>
            <person name="Wang J."/>
            <person name="Lipzen A."/>
            <person name="Daum C."/>
            <person name="Barry K."/>
            <person name="Grigoriev I.V."/>
            <person name="Favel A."/>
            <person name="Rosso M.N."/>
            <person name="Martin F."/>
        </authorList>
    </citation>
    <scope>NUCLEOTIDE SEQUENCE [LARGE SCALE GENOMIC DNA]</scope>
    <source>
        <strain evidence="16 17">CIRM-BRFM 2984</strain>
    </source>
</reference>
<organism evidence="16 17">
    <name type="scientific">Favolaschia claudopus</name>
    <dbReference type="NCBI Taxonomy" id="2862362"/>
    <lineage>
        <taxon>Eukaryota</taxon>
        <taxon>Fungi</taxon>
        <taxon>Dikarya</taxon>
        <taxon>Basidiomycota</taxon>
        <taxon>Agaricomycotina</taxon>
        <taxon>Agaricomycetes</taxon>
        <taxon>Agaricomycetidae</taxon>
        <taxon>Agaricales</taxon>
        <taxon>Marasmiineae</taxon>
        <taxon>Mycenaceae</taxon>
        <taxon>Favolaschia</taxon>
    </lineage>
</organism>
<comment type="pathway">
    <text evidence="3">Secondary metabolite biosynthesis; terpenoid biosynthesis.</text>
</comment>
<dbReference type="Gene3D" id="1.10.630.10">
    <property type="entry name" value="Cytochrome P450"/>
    <property type="match status" value="1"/>
</dbReference>
<evidence type="ECO:0000256" key="9">
    <source>
        <dbReference type="ARBA" id="ARBA00023002"/>
    </source>
</evidence>
<evidence type="ECO:0000256" key="4">
    <source>
        <dbReference type="ARBA" id="ARBA00010617"/>
    </source>
</evidence>
<keyword evidence="7 13" id="KW-0479">Metal-binding</keyword>
<evidence type="ECO:0000256" key="12">
    <source>
        <dbReference type="ARBA" id="ARBA00023136"/>
    </source>
</evidence>
<evidence type="ECO:0000256" key="10">
    <source>
        <dbReference type="ARBA" id="ARBA00023004"/>
    </source>
</evidence>
<evidence type="ECO:0000256" key="13">
    <source>
        <dbReference type="PIRSR" id="PIRSR602403-1"/>
    </source>
</evidence>
<feature type="transmembrane region" description="Helical" evidence="15">
    <location>
        <begin position="6"/>
        <end position="23"/>
    </location>
</feature>
<dbReference type="GO" id="GO:0016020">
    <property type="term" value="C:membrane"/>
    <property type="evidence" value="ECO:0007669"/>
    <property type="project" value="UniProtKB-SubCell"/>
</dbReference>
<keyword evidence="9 14" id="KW-0560">Oxidoreductase</keyword>
<evidence type="ECO:0000256" key="1">
    <source>
        <dbReference type="ARBA" id="ARBA00001971"/>
    </source>
</evidence>
<dbReference type="GO" id="GO:0005506">
    <property type="term" value="F:iron ion binding"/>
    <property type="evidence" value="ECO:0007669"/>
    <property type="project" value="InterPro"/>
</dbReference>
<evidence type="ECO:0000256" key="7">
    <source>
        <dbReference type="ARBA" id="ARBA00022723"/>
    </source>
</evidence>
<keyword evidence="17" id="KW-1185">Reference proteome</keyword>
<evidence type="ECO:0000256" key="3">
    <source>
        <dbReference type="ARBA" id="ARBA00004721"/>
    </source>
</evidence>
<keyword evidence="6 15" id="KW-0812">Transmembrane</keyword>
<keyword evidence="5 13" id="KW-0349">Heme</keyword>
<proteinExistence type="inferred from homology"/>
<dbReference type="PRINTS" id="PR00385">
    <property type="entry name" value="P450"/>
</dbReference>
<dbReference type="InterPro" id="IPR001128">
    <property type="entry name" value="Cyt_P450"/>
</dbReference>
<accession>A0AAW0CZV4</accession>
<evidence type="ECO:0000313" key="16">
    <source>
        <dbReference type="EMBL" id="KAK7045291.1"/>
    </source>
</evidence>
<keyword evidence="12 15" id="KW-0472">Membrane</keyword>
<dbReference type="Proteomes" id="UP001362999">
    <property type="component" value="Unassembled WGS sequence"/>
</dbReference>
<comment type="similarity">
    <text evidence="4 14">Belongs to the cytochrome P450 family.</text>
</comment>
<name>A0AAW0CZV4_9AGAR</name>
<comment type="caution">
    <text evidence="16">The sequence shown here is derived from an EMBL/GenBank/DDBJ whole genome shotgun (WGS) entry which is preliminary data.</text>
</comment>
<protein>
    <submittedName>
        <fullName evidence="16">Cytochrome P450</fullName>
    </submittedName>
</protein>
<dbReference type="PANTHER" id="PTHR24305:SF166">
    <property type="entry name" value="CYTOCHROME P450 12A4, MITOCHONDRIAL-RELATED"/>
    <property type="match status" value="1"/>
</dbReference>
<comment type="cofactor">
    <cofactor evidence="1 13">
        <name>heme</name>
        <dbReference type="ChEBI" id="CHEBI:30413"/>
    </cofactor>
</comment>
<evidence type="ECO:0000256" key="6">
    <source>
        <dbReference type="ARBA" id="ARBA00022692"/>
    </source>
</evidence>
<sequence>MTISQYSLAAAGALAVYVAYVVFRPRRNLCDIPGPPSPSWLFGNMLQLLTTPIYGEYEFKWLRKYGSVYRVKGCFGEDRLMISDPAALQVILNGRQYYTMAPGFENSVQLIYDPGSAILCKEEEHKRLRGALNNGFTATAVRTYLPIFTRVADMLTEQFDAMAGQPAANLLPSLGRATLSAVTEAVLGLSLDDLGDEFISTNFLMVGMAATSSPARILQDAIMALMPNAIRNLARHLPIEPLKSLDRARFLSEKIGKSVIGDIRHAKSQGLEGVGAFYDELVGSTLSDSDVLDQTSLLLLAGQDTTANTFGFGILELARNSDLQAQLRAEIQSSLAAGSDTAVYENMPLLNAFIKETLRMYPTISVSERVAMQDHILPLSQPITTSQGKQITEIPIMKGQVVYLATGQYQRSNSRWGEDAHEFKPSRWMDDGPAHKEDAVGGYANLLTFHGGSRICLGWRFALLEMQVFITELLRKFEFSLPTDDHSQAVCRFATTLQPTLPNGEKGALVDLKRVM</sequence>
<evidence type="ECO:0000313" key="17">
    <source>
        <dbReference type="Proteomes" id="UP001362999"/>
    </source>
</evidence>
<dbReference type="PANTHER" id="PTHR24305">
    <property type="entry name" value="CYTOCHROME P450"/>
    <property type="match status" value="1"/>
</dbReference>
<dbReference type="EMBL" id="JAWWNJ010000011">
    <property type="protein sequence ID" value="KAK7045291.1"/>
    <property type="molecule type" value="Genomic_DNA"/>
</dbReference>
<dbReference type="AlphaFoldDB" id="A0AAW0CZV4"/>
<evidence type="ECO:0000256" key="5">
    <source>
        <dbReference type="ARBA" id="ARBA00022617"/>
    </source>
</evidence>
<keyword evidence="8 15" id="KW-1133">Transmembrane helix</keyword>
<dbReference type="GO" id="GO:0016705">
    <property type="term" value="F:oxidoreductase activity, acting on paired donors, with incorporation or reduction of molecular oxygen"/>
    <property type="evidence" value="ECO:0007669"/>
    <property type="project" value="InterPro"/>
</dbReference>
<keyword evidence="10 13" id="KW-0408">Iron</keyword>
<dbReference type="InterPro" id="IPR017972">
    <property type="entry name" value="Cyt_P450_CS"/>
</dbReference>
<evidence type="ECO:0000256" key="2">
    <source>
        <dbReference type="ARBA" id="ARBA00004370"/>
    </source>
</evidence>
<dbReference type="PROSITE" id="PS00086">
    <property type="entry name" value="CYTOCHROME_P450"/>
    <property type="match status" value="1"/>
</dbReference>
<evidence type="ECO:0000256" key="15">
    <source>
        <dbReference type="SAM" id="Phobius"/>
    </source>
</evidence>
<dbReference type="GO" id="GO:0004497">
    <property type="term" value="F:monooxygenase activity"/>
    <property type="evidence" value="ECO:0007669"/>
    <property type="project" value="UniProtKB-KW"/>
</dbReference>
<gene>
    <name evidence="16" type="ORF">R3P38DRAFT_3177510</name>
</gene>
<feature type="binding site" description="axial binding residue" evidence="13">
    <location>
        <position position="456"/>
    </location>
    <ligand>
        <name>heme</name>
        <dbReference type="ChEBI" id="CHEBI:30413"/>
    </ligand>
    <ligandPart>
        <name>Fe</name>
        <dbReference type="ChEBI" id="CHEBI:18248"/>
    </ligandPart>
</feature>
<evidence type="ECO:0000256" key="11">
    <source>
        <dbReference type="ARBA" id="ARBA00023033"/>
    </source>
</evidence>